<accession>C6E254</accession>
<dbReference type="STRING" id="443144.GM21_2907"/>
<dbReference type="EMBL" id="CP001661">
    <property type="protein sequence ID" value="ACT18938.1"/>
    <property type="molecule type" value="Genomic_DNA"/>
</dbReference>
<proteinExistence type="predicted"/>
<dbReference type="HOGENOM" id="CLU_2569004_0_0_7"/>
<reference evidence="3" key="1">
    <citation type="submission" date="2009-07" db="EMBL/GenBank/DDBJ databases">
        <title>Complete sequence of Geobacter sp. M21.</title>
        <authorList>
            <consortium name="US DOE Joint Genome Institute"/>
            <person name="Lucas S."/>
            <person name="Copeland A."/>
            <person name="Lapidus A."/>
            <person name="Glavina del Rio T."/>
            <person name="Dalin E."/>
            <person name="Tice H."/>
            <person name="Bruce D."/>
            <person name="Goodwin L."/>
            <person name="Pitluck S."/>
            <person name="Saunders E."/>
            <person name="Brettin T."/>
            <person name="Detter J.C."/>
            <person name="Han C."/>
            <person name="Larimer F."/>
            <person name="Land M."/>
            <person name="Hauser L."/>
            <person name="Kyrpides N."/>
            <person name="Ovchinnikova G."/>
            <person name="Lovley D."/>
        </authorList>
    </citation>
    <scope>NUCLEOTIDE SEQUENCE [LARGE SCALE GENOMIC DNA]</scope>
    <source>
        <strain evidence="3">M21</strain>
    </source>
</reference>
<evidence type="ECO:0000256" key="2">
    <source>
        <dbReference type="SAM" id="Phobius"/>
    </source>
</evidence>
<dbReference type="KEGG" id="gem:GM21_2907"/>
<keyword evidence="2" id="KW-0812">Transmembrane</keyword>
<organism evidence="3">
    <name type="scientific">Geobacter sp. (strain M21)</name>
    <dbReference type="NCBI Taxonomy" id="443144"/>
    <lineage>
        <taxon>Bacteria</taxon>
        <taxon>Pseudomonadati</taxon>
        <taxon>Thermodesulfobacteriota</taxon>
        <taxon>Desulfuromonadia</taxon>
        <taxon>Geobacterales</taxon>
        <taxon>Geobacteraceae</taxon>
        <taxon>Geobacter</taxon>
    </lineage>
</organism>
<gene>
    <name evidence="3" type="ordered locus">GM21_2907</name>
</gene>
<evidence type="ECO:0000313" key="3">
    <source>
        <dbReference type="EMBL" id="ACT18938.1"/>
    </source>
</evidence>
<feature type="transmembrane region" description="Helical" evidence="2">
    <location>
        <begin position="42"/>
        <end position="63"/>
    </location>
</feature>
<protein>
    <submittedName>
        <fullName evidence="3">Uncharacterized protein</fullName>
    </submittedName>
</protein>
<name>C6E254_GEOSM</name>
<sequence>MPEIQAQPQTQTQTQPQTQTQAQTQTQTQTQPPVHVVKQHSFGTFSLGLTFLIVLAIFCVVYLSIRRKRGPRHVDEKAGDE</sequence>
<keyword evidence="2" id="KW-0472">Membrane</keyword>
<feature type="compositionally biased region" description="Low complexity" evidence="1">
    <location>
        <begin position="1"/>
        <end position="33"/>
    </location>
</feature>
<feature type="region of interest" description="Disordered" evidence="1">
    <location>
        <begin position="1"/>
        <end position="34"/>
    </location>
</feature>
<dbReference type="AlphaFoldDB" id="C6E254"/>
<keyword evidence="2" id="KW-1133">Transmembrane helix</keyword>
<evidence type="ECO:0000256" key="1">
    <source>
        <dbReference type="SAM" id="MobiDB-lite"/>
    </source>
</evidence>